<evidence type="ECO:0000256" key="3">
    <source>
        <dbReference type="RuleBase" id="RU000411"/>
    </source>
</evidence>
<comment type="similarity">
    <text evidence="3">Belongs to the serpin family.</text>
</comment>
<sequence>MGARGKTAEQLKNILKLNGSDEHIEEDFKVVTSQLNGAKDVTIKTAIKAYLAEGIPIETEFQRVATEYFDAEVQNINFKDSMKAINSINSWVEKKTENKIKNLLQEGSIDESTRFIFIDTLYYLGHFLNPFEIWATQKKDFYLSKTRTVKVDMMQLSANVLFSRDATIGVNMIALPYQDPKAQLLIILPDSIERTGIVETYVMKMWQNRNFTNQYVKIFLPKFKVKTTFDFIPTLKKMGITELFNTPDLSGITKEKIALSSITQKTIIDVNEFGTEAASATSIHFVPTSLVVHSGEPILFNVDRPFIFAVLYDGLCILAGRVEKP</sequence>
<dbReference type="InterPro" id="IPR036186">
    <property type="entry name" value="Serpin_sf"/>
</dbReference>
<dbReference type="EMBL" id="JARQZJ010000032">
    <property type="protein sequence ID" value="KAK9874811.1"/>
    <property type="molecule type" value="Genomic_DNA"/>
</dbReference>
<evidence type="ECO:0000256" key="1">
    <source>
        <dbReference type="ARBA" id="ARBA00022690"/>
    </source>
</evidence>
<dbReference type="Proteomes" id="UP001431783">
    <property type="component" value="Unassembled WGS sequence"/>
</dbReference>
<dbReference type="InterPro" id="IPR042185">
    <property type="entry name" value="Serpin_sf_2"/>
</dbReference>
<dbReference type="InterPro" id="IPR000215">
    <property type="entry name" value="Serpin_fam"/>
</dbReference>
<dbReference type="Gene3D" id="3.30.497.10">
    <property type="entry name" value="Antithrombin, subunit I, domain 2"/>
    <property type="match status" value="1"/>
</dbReference>
<keyword evidence="6" id="KW-1185">Reference proteome</keyword>
<dbReference type="SMART" id="SM00093">
    <property type="entry name" value="SERPIN"/>
    <property type="match status" value="1"/>
</dbReference>
<organism evidence="5 6">
    <name type="scientific">Henosepilachna vigintioctopunctata</name>
    <dbReference type="NCBI Taxonomy" id="420089"/>
    <lineage>
        <taxon>Eukaryota</taxon>
        <taxon>Metazoa</taxon>
        <taxon>Ecdysozoa</taxon>
        <taxon>Arthropoda</taxon>
        <taxon>Hexapoda</taxon>
        <taxon>Insecta</taxon>
        <taxon>Pterygota</taxon>
        <taxon>Neoptera</taxon>
        <taxon>Endopterygota</taxon>
        <taxon>Coleoptera</taxon>
        <taxon>Polyphaga</taxon>
        <taxon>Cucujiformia</taxon>
        <taxon>Coccinelloidea</taxon>
        <taxon>Coccinellidae</taxon>
        <taxon>Epilachninae</taxon>
        <taxon>Epilachnini</taxon>
        <taxon>Henosepilachna</taxon>
    </lineage>
</organism>
<dbReference type="SUPFAM" id="SSF56574">
    <property type="entry name" value="Serpins"/>
    <property type="match status" value="1"/>
</dbReference>
<dbReference type="PANTHER" id="PTHR11461:SF372">
    <property type="entry name" value="ACCESSORY GLAND PROTEIN ACP76A-RELATED"/>
    <property type="match status" value="1"/>
</dbReference>
<gene>
    <name evidence="5" type="ORF">WA026_005619</name>
</gene>
<dbReference type="InterPro" id="IPR023796">
    <property type="entry name" value="Serpin_dom"/>
</dbReference>
<dbReference type="GO" id="GO:0004867">
    <property type="term" value="F:serine-type endopeptidase inhibitor activity"/>
    <property type="evidence" value="ECO:0007669"/>
    <property type="project" value="UniProtKB-KW"/>
</dbReference>
<feature type="domain" description="Serpin" evidence="4">
    <location>
        <begin position="1"/>
        <end position="325"/>
    </location>
</feature>
<keyword evidence="2" id="KW-0722">Serine protease inhibitor</keyword>
<proteinExistence type="inferred from homology"/>
<dbReference type="GO" id="GO:0005615">
    <property type="term" value="C:extracellular space"/>
    <property type="evidence" value="ECO:0007669"/>
    <property type="project" value="InterPro"/>
</dbReference>
<name>A0AAW1TTB8_9CUCU</name>
<dbReference type="InterPro" id="IPR042178">
    <property type="entry name" value="Serpin_sf_1"/>
</dbReference>
<dbReference type="PROSITE" id="PS00284">
    <property type="entry name" value="SERPIN"/>
    <property type="match status" value="1"/>
</dbReference>
<reference evidence="5 6" key="1">
    <citation type="submission" date="2023-03" db="EMBL/GenBank/DDBJ databases">
        <title>Genome insight into feeding habits of ladybird beetles.</title>
        <authorList>
            <person name="Li H.-S."/>
            <person name="Huang Y.-H."/>
            <person name="Pang H."/>
        </authorList>
    </citation>
    <scope>NUCLEOTIDE SEQUENCE [LARGE SCALE GENOMIC DNA]</scope>
    <source>
        <strain evidence="5">SYSU_2023b</strain>
        <tissue evidence="5">Whole body</tissue>
    </source>
</reference>
<evidence type="ECO:0000313" key="6">
    <source>
        <dbReference type="Proteomes" id="UP001431783"/>
    </source>
</evidence>
<protein>
    <recommendedName>
        <fullName evidence="4">Serpin domain-containing protein</fullName>
    </recommendedName>
</protein>
<accession>A0AAW1TTB8</accession>
<dbReference type="Pfam" id="PF00079">
    <property type="entry name" value="Serpin"/>
    <property type="match status" value="1"/>
</dbReference>
<evidence type="ECO:0000256" key="2">
    <source>
        <dbReference type="ARBA" id="ARBA00022900"/>
    </source>
</evidence>
<evidence type="ECO:0000313" key="5">
    <source>
        <dbReference type="EMBL" id="KAK9874811.1"/>
    </source>
</evidence>
<dbReference type="PANTHER" id="PTHR11461">
    <property type="entry name" value="SERINE PROTEASE INHIBITOR, SERPIN"/>
    <property type="match status" value="1"/>
</dbReference>
<comment type="caution">
    <text evidence="5">The sequence shown here is derived from an EMBL/GenBank/DDBJ whole genome shotgun (WGS) entry which is preliminary data.</text>
</comment>
<dbReference type="InterPro" id="IPR023795">
    <property type="entry name" value="Serpin_CS"/>
</dbReference>
<dbReference type="AlphaFoldDB" id="A0AAW1TTB8"/>
<evidence type="ECO:0000259" key="4">
    <source>
        <dbReference type="SMART" id="SM00093"/>
    </source>
</evidence>
<keyword evidence="1" id="KW-0646">Protease inhibitor</keyword>
<dbReference type="Gene3D" id="2.30.39.10">
    <property type="entry name" value="Alpha-1-antitrypsin, domain 1"/>
    <property type="match status" value="1"/>
</dbReference>